<comment type="caution">
    <text evidence="2">The sequence shown here is derived from an EMBL/GenBank/DDBJ whole genome shotgun (WGS) entry which is preliminary data.</text>
</comment>
<evidence type="ECO:0000256" key="1">
    <source>
        <dbReference type="SAM" id="MobiDB-lite"/>
    </source>
</evidence>
<name>A0AAE0X861_9PEZI</name>
<gene>
    <name evidence="2" type="ORF">B0T22DRAFT_478769</name>
</gene>
<feature type="region of interest" description="Disordered" evidence="1">
    <location>
        <begin position="112"/>
        <end position="143"/>
    </location>
</feature>
<evidence type="ECO:0000313" key="3">
    <source>
        <dbReference type="Proteomes" id="UP001270362"/>
    </source>
</evidence>
<dbReference type="AlphaFoldDB" id="A0AAE0X861"/>
<feature type="compositionally biased region" description="Basic residues" evidence="1">
    <location>
        <begin position="265"/>
        <end position="275"/>
    </location>
</feature>
<protein>
    <submittedName>
        <fullName evidence="2">Uncharacterized protein</fullName>
    </submittedName>
</protein>
<feature type="region of interest" description="Disordered" evidence="1">
    <location>
        <begin position="243"/>
        <end position="275"/>
    </location>
</feature>
<reference evidence="2" key="1">
    <citation type="journal article" date="2023" name="Mol. Phylogenet. Evol.">
        <title>Genome-scale phylogeny and comparative genomics of the fungal order Sordariales.</title>
        <authorList>
            <person name="Hensen N."/>
            <person name="Bonometti L."/>
            <person name="Westerberg I."/>
            <person name="Brannstrom I.O."/>
            <person name="Guillou S."/>
            <person name="Cros-Aarteil S."/>
            <person name="Calhoun S."/>
            <person name="Haridas S."/>
            <person name="Kuo A."/>
            <person name="Mondo S."/>
            <person name="Pangilinan J."/>
            <person name="Riley R."/>
            <person name="LaButti K."/>
            <person name="Andreopoulos B."/>
            <person name="Lipzen A."/>
            <person name="Chen C."/>
            <person name="Yan M."/>
            <person name="Daum C."/>
            <person name="Ng V."/>
            <person name="Clum A."/>
            <person name="Steindorff A."/>
            <person name="Ohm R.A."/>
            <person name="Martin F."/>
            <person name="Silar P."/>
            <person name="Natvig D.O."/>
            <person name="Lalanne C."/>
            <person name="Gautier V."/>
            <person name="Ament-Velasquez S.L."/>
            <person name="Kruys A."/>
            <person name="Hutchinson M.I."/>
            <person name="Powell A.J."/>
            <person name="Barry K."/>
            <person name="Miller A.N."/>
            <person name="Grigoriev I.V."/>
            <person name="Debuchy R."/>
            <person name="Gladieux P."/>
            <person name="Hiltunen Thoren M."/>
            <person name="Johannesson H."/>
        </authorList>
    </citation>
    <scope>NUCLEOTIDE SEQUENCE</scope>
    <source>
        <strain evidence="2">CBS 314.62</strain>
    </source>
</reference>
<accession>A0AAE0X861</accession>
<keyword evidence="3" id="KW-1185">Reference proteome</keyword>
<dbReference type="Proteomes" id="UP001270362">
    <property type="component" value="Unassembled WGS sequence"/>
</dbReference>
<proteinExistence type="predicted"/>
<sequence>MARLSSRTWVPKITLPPPALRITSWPNFLAHPRGRGPLYTGCHQRDGFHCEHDSYLHGEVPVSSYWLWTWPDYLGHECGFEKPIVLYRPANASNDNYIFSCQRVVSPPIPVDLAQDPRRHSDGTAGLANGNREDVRGLPARPRQANRFPETNAVRASLPSYASQQNDFWVYHVWQMNLGHDKDKLYFSHETWMWRDVYSFPTSLECVMGRWLDFLQFSWVLQEAEELLIKRWRKRKALGLWAQNPSGEDEDGSGQKLGKKSGAERKRKGKARNKN</sequence>
<reference evidence="2" key="2">
    <citation type="submission" date="2023-06" db="EMBL/GenBank/DDBJ databases">
        <authorList>
            <consortium name="Lawrence Berkeley National Laboratory"/>
            <person name="Haridas S."/>
            <person name="Hensen N."/>
            <person name="Bonometti L."/>
            <person name="Westerberg I."/>
            <person name="Brannstrom I.O."/>
            <person name="Guillou S."/>
            <person name="Cros-Aarteil S."/>
            <person name="Calhoun S."/>
            <person name="Kuo A."/>
            <person name="Mondo S."/>
            <person name="Pangilinan J."/>
            <person name="Riley R."/>
            <person name="Labutti K."/>
            <person name="Andreopoulos B."/>
            <person name="Lipzen A."/>
            <person name="Chen C."/>
            <person name="Yanf M."/>
            <person name="Daum C."/>
            <person name="Ng V."/>
            <person name="Clum A."/>
            <person name="Steindorff A."/>
            <person name="Ohm R."/>
            <person name="Martin F."/>
            <person name="Silar P."/>
            <person name="Natvig D."/>
            <person name="Lalanne C."/>
            <person name="Gautier V."/>
            <person name="Ament-Velasquez S.L."/>
            <person name="Kruys A."/>
            <person name="Hutchinson M.I."/>
            <person name="Powell A.J."/>
            <person name="Barry K."/>
            <person name="Miller A.N."/>
            <person name="Grigoriev I.V."/>
            <person name="Debuchy R."/>
            <person name="Gladieux P."/>
            <person name="Thoren M.H."/>
            <person name="Johannesson H."/>
        </authorList>
    </citation>
    <scope>NUCLEOTIDE SEQUENCE</scope>
    <source>
        <strain evidence="2">CBS 314.62</strain>
    </source>
</reference>
<dbReference type="EMBL" id="JAULSO010000002">
    <property type="protein sequence ID" value="KAK3687449.1"/>
    <property type="molecule type" value="Genomic_DNA"/>
</dbReference>
<evidence type="ECO:0000313" key="2">
    <source>
        <dbReference type="EMBL" id="KAK3687449.1"/>
    </source>
</evidence>
<organism evidence="2 3">
    <name type="scientific">Podospora appendiculata</name>
    <dbReference type="NCBI Taxonomy" id="314037"/>
    <lineage>
        <taxon>Eukaryota</taxon>
        <taxon>Fungi</taxon>
        <taxon>Dikarya</taxon>
        <taxon>Ascomycota</taxon>
        <taxon>Pezizomycotina</taxon>
        <taxon>Sordariomycetes</taxon>
        <taxon>Sordariomycetidae</taxon>
        <taxon>Sordariales</taxon>
        <taxon>Podosporaceae</taxon>
        <taxon>Podospora</taxon>
    </lineage>
</organism>